<sequence>MTFFWGMSVYKTGHVHVIFLVPEQVLPDNELTFPLFAPMDPYPVILKSVTTVCGNNLEAAAIFLSYKKTSFYVLNSSLRSD</sequence>
<dbReference type="Proteomes" id="UP000254463">
    <property type="component" value="Unassembled WGS sequence"/>
</dbReference>
<accession>A0A379R3Q5</accession>
<reference evidence="4" key="1">
    <citation type="submission" date="2016-09" db="EMBL/GenBank/DDBJ databases">
        <title>Whole genome sequencing of Salmonella enterica.</title>
        <authorList>
            <person name="Bell R."/>
        </authorList>
    </citation>
    <scope>NUCLEOTIDE SEQUENCE [LARGE SCALE GENOMIC DNA]</scope>
    <source>
        <strain evidence="4">CFSAN044929</strain>
    </source>
</reference>
<dbReference type="Proteomes" id="UP000885283">
    <property type="component" value="Unassembled WGS sequence"/>
</dbReference>
<evidence type="ECO:0000313" key="1">
    <source>
        <dbReference type="EMBL" id="EAA8668055.1"/>
    </source>
</evidence>
<dbReference type="EMBL" id="AAACVH010000062">
    <property type="protein sequence ID" value="EAA8668055.1"/>
    <property type="molecule type" value="Genomic_DNA"/>
</dbReference>
<name>A0A379R3Q5_SALER</name>
<evidence type="ECO:0000313" key="5">
    <source>
        <dbReference type="EMBL" id="SUF94060.1"/>
    </source>
</evidence>
<dbReference type="EMBL" id="RSUV01000009">
    <property type="protein sequence ID" value="MIV44519.1"/>
    <property type="molecule type" value="Genomic_DNA"/>
</dbReference>
<protein>
    <submittedName>
        <fullName evidence="4">Uncharacterized protein</fullName>
    </submittedName>
</protein>
<reference evidence="5 6" key="2">
    <citation type="submission" date="2018-06" db="EMBL/GenBank/DDBJ databases">
        <authorList>
            <consortium name="Pathogen Informatics"/>
            <person name="Doyle S."/>
        </authorList>
    </citation>
    <scope>NUCLEOTIDE SEQUENCE [LARGE SCALE GENOMIC DNA]</scope>
    <source>
        <strain evidence="5 6">NCTC6385</strain>
    </source>
</reference>
<dbReference type="Proteomes" id="UP000839834">
    <property type="component" value="Unassembled WGS sequence"/>
</dbReference>
<evidence type="ECO:0000313" key="4">
    <source>
        <dbReference type="EMBL" id="OHJ50572.1"/>
    </source>
</evidence>
<evidence type="ECO:0000313" key="3">
    <source>
        <dbReference type="EMBL" id="MIV44519.1"/>
    </source>
</evidence>
<gene>
    <name evidence="3" type="ORF">A7E06_13510</name>
    <name evidence="4" type="ORF">A7S51_17580</name>
    <name evidence="2" type="ORF">KO51_22740</name>
    <name evidence="5" type="ORF">NCTC6385_00924</name>
    <name evidence="1" type="ORF">NL99_24585</name>
</gene>
<proteinExistence type="predicted"/>
<dbReference type="EMBL" id="UGWV01000002">
    <property type="protein sequence ID" value="SUF94060.1"/>
    <property type="molecule type" value="Genomic_DNA"/>
</dbReference>
<evidence type="ECO:0000313" key="2">
    <source>
        <dbReference type="EMBL" id="MIK94254.1"/>
    </source>
</evidence>
<dbReference type="AlphaFoldDB" id="A0A379R3Q5"/>
<reference evidence="1" key="3">
    <citation type="submission" date="2018-08" db="EMBL/GenBank/DDBJ databases">
        <authorList>
            <consortium name="GenomeTrakr network: Whole genome sequencing for foodborne pathogen traceback"/>
        </authorList>
    </citation>
    <scope>NUCLEOTIDE SEQUENCE [LARGE SCALE GENOMIC DNA]</scope>
    <source>
        <strain evidence="3">CFSAN048114</strain>
        <strain evidence="2">FLUFL-1338</strain>
        <strain evidence="1">FLUFL-367</strain>
    </source>
</reference>
<evidence type="ECO:0000313" key="6">
    <source>
        <dbReference type="Proteomes" id="UP000254463"/>
    </source>
</evidence>
<dbReference type="EMBL" id="RSMR01000033">
    <property type="protein sequence ID" value="MIK94254.1"/>
    <property type="molecule type" value="Genomic_DNA"/>
</dbReference>
<dbReference type="Proteomes" id="UP000839530">
    <property type="component" value="Unassembled WGS sequence"/>
</dbReference>
<organism evidence="4">
    <name type="scientific">Salmonella enterica</name>
    <name type="common">Salmonella choleraesuis</name>
    <dbReference type="NCBI Taxonomy" id="28901"/>
    <lineage>
        <taxon>Bacteria</taxon>
        <taxon>Pseudomonadati</taxon>
        <taxon>Pseudomonadota</taxon>
        <taxon>Gammaproteobacteria</taxon>
        <taxon>Enterobacterales</taxon>
        <taxon>Enterobacteriaceae</taxon>
        <taxon>Salmonella</taxon>
    </lineage>
</organism>
<dbReference type="Proteomes" id="UP000866740">
    <property type="component" value="Unassembled WGS sequence"/>
</dbReference>
<dbReference type="EMBL" id="MLTE01000012">
    <property type="protein sequence ID" value="OHJ50572.1"/>
    <property type="molecule type" value="Genomic_DNA"/>
</dbReference>